<gene>
    <name evidence="1" type="ORF">DEO72_LG1g2777</name>
</gene>
<dbReference type="AlphaFoldDB" id="A0A4D6KN97"/>
<evidence type="ECO:0000313" key="2">
    <source>
        <dbReference type="Proteomes" id="UP000501690"/>
    </source>
</evidence>
<keyword evidence="2" id="KW-1185">Reference proteome</keyword>
<reference evidence="1 2" key="1">
    <citation type="submission" date="2019-04" db="EMBL/GenBank/DDBJ databases">
        <title>An improved genome assembly and genetic linkage map for asparagus bean, Vigna unguiculata ssp. sesquipedialis.</title>
        <authorList>
            <person name="Xia Q."/>
            <person name="Zhang R."/>
            <person name="Dong Y."/>
        </authorList>
    </citation>
    <scope>NUCLEOTIDE SEQUENCE [LARGE SCALE GENOMIC DNA]</scope>
    <source>
        <tissue evidence="1">Leaf</tissue>
    </source>
</reference>
<sequence length="62" mass="7130">MRKLKKKGKKGAKVGWCKRKGMAAFGSSNNARESLGFEAMRQRGCFKYNRDAFFILEIVRVE</sequence>
<evidence type="ECO:0000313" key="1">
    <source>
        <dbReference type="EMBL" id="QCD79138.1"/>
    </source>
</evidence>
<accession>A0A4D6KN97</accession>
<dbReference type="EMBL" id="CP039345">
    <property type="protein sequence ID" value="QCD79138.1"/>
    <property type="molecule type" value="Genomic_DNA"/>
</dbReference>
<name>A0A4D6KN97_VIGUN</name>
<organism evidence="1 2">
    <name type="scientific">Vigna unguiculata</name>
    <name type="common">Cowpea</name>
    <dbReference type="NCBI Taxonomy" id="3917"/>
    <lineage>
        <taxon>Eukaryota</taxon>
        <taxon>Viridiplantae</taxon>
        <taxon>Streptophyta</taxon>
        <taxon>Embryophyta</taxon>
        <taxon>Tracheophyta</taxon>
        <taxon>Spermatophyta</taxon>
        <taxon>Magnoliopsida</taxon>
        <taxon>eudicotyledons</taxon>
        <taxon>Gunneridae</taxon>
        <taxon>Pentapetalae</taxon>
        <taxon>rosids</taxon>
        <taxon>fabids</taxon>
        <taxon>Fabales</taxon>
        <taxon>Fabaceae</taxon>
        <taxon>Papilionoideae</taxon>
        <taxon>50 kb inversion clade</taxon>
        <taxon>NPAAA clade</taxon>
        <taxon>indigoferoid/millettioid clade</taxon>
        <taxon>Phaseoleae</taxon>
        <taxon>Vigna</taxon>
    </lineage>
</organism>
<dbReference type="Proteomes" id="UP000501690">
    <property type="component" value="Linkage Group LG1"/>
</dbReference>
<proteinExistence type="predicted"/>
<protein>
    <submittedName>
        <fullName evidence="1">Uncharacterized protein</fullName>
    </submittedName>
</protein>